<dbReference type="EnsemblPlants" id="EMT07983">
    <property type="protein sequence ID" value="EMT07983"/>
    <property type="gene ID" value="F775_08188"/>
</dbReference>
<name>M8BYE8_AEGTA</name>
<sequence length="100" mass="10829">MACRDGRQGKGDDVQAAAALSGGGALSKRGRLILLPCTSDYLRRLRMCRCTGNHGSLASISVEMVNRTGAWFRVKTVADMASPFDDFSIYKKSVAIKSWA</sequence>
<accession>M8BYE8</accession>
<evidence type="ECO:0000313" key="1">
    <source>
        <dbReference type="EnsemblPlants" id="EMT07983"/>
    </source>
</evidence>
<protein>
    <submittedName>
        <fullName evidence="1">Uncharacterized protein</fullName>
    </submittedName>
</protein>
<reference evidence="1" key="1">
    <citation type="submission" date="2015-06" db="UniProtKB">
        <authorList>
            <consortium name="EnsemblPlants"/>
        </authorList>
    </citation>
    <scope>IDENTIFICATION</scope>
</reference>
<dbReference type="AlphaFoldDB" id="M8BYE8"/>
<proteinExistence type="predicted"/>
<organism evidence="1">
    <name type="scientific">Aegilops tauschii</name>
    <name type="common">Tausch's goatgrass</name>
    <name type="synonym">Aegilops squarrosa</name>
    <dbReference type="NCBI Taxonomy" id="37682"/>
    <lineage>
        <taxon>Eukaryota</taxon>
        <taxon>Viridiplantae</taxon>
        <taxon>Streptophyta</taxon>
        <taxon>Embryophyta</taxon>
        <taxon>Tracheophyta</taxon>
        <taxon>Spermatophyta</taxon>
        <taxon>Magnoliopsida</taxon>
        <taxon>Liliopsida</taxon>
        <taxon>Poales</taxon>
        <taxon>Poaceae</taxon>
        <taxon>BOP clade</taxon>
        <taxon>Pooideae</taxon>
        <taxon>Triticodae</taxon>
        <taxon>Triticeae</taxon>
        <taxon>Triticinae</taxon>
        <taxon>Aegilops</taxon>
    </lineage>
</organism>